<sequence length="463" mass="50293">MQDTPRRGATSRVHAARACATLGPVRSHRAQAKSLGRRALAGWVAASLSLPLVSCTSAPPRSAGEVLSEDRGTLLDEARTAAHRGDRAGARRRYEALLARDPRDDEARTGLARLDAWDGHYTRATATYRDVLSRHPDDDDVRAGLFHVLTWQGLWDEAEAVLDAAPQKQSPTVLACRAKLEHARGDLTAAHRLAERAYETSGGNSELRALARRFSTGYARITTRVLVFPRPMPTLGQVEVEVSQAWRRLVLGVVTEHGGRPSTASGGWAYGATWGGQATWLFGHGFSLGGEAAFGAPARSVPTLRLRVHGTAPVRPWLTSGLSYTYRRYTGGIETHGASPTLGVVIGDELRLDATYWLTHVSVTDPAGASEGRFTHAFLISAGRALLPWLALRAGYAHGAEAERFPAAFQILDLVTDAVYVGADLWPYDFLRVMPLYNLTFRGPPGAERAALHTFEIGALVRW</sequence>
<name>A0A6N7PVD3_9BACT</name>
<dbReference type="Gene3D" id="1.25.40.10">
    <property type="entry name" value="Tetratricopeptide repeat domain"/>
    <property type="match status" value="1"/>
</dbReference>
<keyword evidence="2" id="KW-1185">Reference proteome</keyword>
<evidence type="ECO:0000313" key="2">
    <source>
        <dbReference type="Proteomes" id="UP000440224"/>
    </source>
</evidence>
<dbReference type="AlphaFoldDB" id="A0A6N7PVD3"/>
<gene>
    <name evidence="1" type="ORF">GF068_26900</name>
</gene>
<proteinExistence type="predicted"/>
<accession>A0A6N7PVD3</accession>
<reference evidence="1 2" key="1">
    <citation type="submission" date="2019-10" db="EMBL/GenBank/DDBJ databases">
        <title>A soil myxobacterium in the family Polyangiaceae.</title>
        <authorList>
            <person name="Li Y."/>
            <person name="Wang J."/>
        </authorList>
    </citation>
    <scope>NUCLEOTIDE SEQUENCE [LARGE SCALE GENOMIC DNA]</scope>
    <source>
        <strain evidence="1 2">DSM 14734</strain>
    </source>
</reference>
<evidence type="ECO:0000313" key="1">
    <source>
        <dbReference type="EMBL" id="MRG95517.1"/>
    </source>
</evidence>
<dbReference type="Proteomes" id="UP000440224">
    <property type="component" value="Unassembled WGS sequence"/>
</dbReference>
<dbReference type="EMBL" id="WJIE01000008">
    <property type="protein sequence ID" value="MRG95517.1"/>
    <property type="molecule type" value="Genomic_DNA"/>
</dbReference>
<dbReference type="Pfam" id="PF14559">
    <property type="entry name" value="TPR_19"/>
    <property type="match status" value="1"/>
</dbReference>
<dbReference type="SUPFAM" id="SSF48452">
    <property type="entry name" value="TPR-like"/>
    <property type="match status" value="1"/>
</dbReference>
<protein>
    <submittedName>
        <fullName evidence="1">Tetratricopeptide repeat protein</fullName>
    </submittedName>
</protein>
<organism evidence="1 2">
    <name type="scientific">Polyangium spumosum</name>
    <dbReference type="NCBI Taxonomy" id="889282"/>
    <lineage>
        <taxon>Bacteria</taxon>
        <taxon>Pseudomonadati</taxon>
        <taxon>Myxococcota</taxon>
        <taxon>Polyangia</taxon>
        <taxon>Polyangiales</taxon>
        <taxon>Polyangiaceae</taxon>
        <taxon>Polyangium</taxon>
    </lineage>
</organism>
<comment type="caution">
    <text evidence="1">The sequence shown here is derived from an EMBL/GenBank/DDBJ whole genome shotgun (WGS) entry which is preliminary data.</text>
</comment>
<dbReference type="InterPro" id="IPR011990">
    <property type="entry name" value="TPR-like_helical_dom_sf"/>
</dbReference>